<dbReference type="GO" id="GO:0008270">
    <property type="term" value="F:zinc ion binding"/>
    <property type="evidence" value="ECO:0007669"/>
    <property type="project" value="UniProtKB-KW"/>
</dbReference>
<evidence type="ECO:0000256" key="3">
    <source>
        <dbReference type="ARBA" id="ARBA00022771"/>
    </source>
</evidence>
<keyword evidence="7" id="KW-1185">Reference proteome</keyword>
<keyword evidence="1" id="KW-0479">Metal-binding</keyword>
<dbReference type="InterPro" id="IPR004146">
    <property type="entry name" value="DC1"/>
</dbReference>
<feature type="domain" description="DC1" evidence="5">
    <location>
        <begin position="6"/>
        <end position="51"/>
    </location>
</feature>
<dbReference type="InterPro" id="IPR043145">
    <property type="entry name" value="Znf_ZZ_sf"/>
</dbReference>
<dbReference type="InterPro" id="IPR046349">
    <property type="entry name" value="C1-like_sf"/>
</dbReference>
<evidence type="ECO:0000259" key="5">
    <source>
        <dbReference type="Pfam" id="PF03107"/>
    </source>
</evidence>
<evidence type="ECO:0000313" key="6">
    <source>
        <dbReference type="EMBL" id="EOY10873.1"/>
    </source>
</evidence>
<dbReference type="EMBL" id="CM001883">
    <property type="protein sequence ID" value="EOY10873.1"/>
    <property type="molecule type" value="Genomic_DNA"/>
</dbReference>
<keyword evidence="3" id="KW-0863">Zinc-finger</keyword>
<evidence type="ECO:0000256" key="2">
    <source>
        <dbReference type="ARBA" id="ARBA00022737"/>
    </source>
</evidence>
<evidence type="ECO:0000313" key="7">
    <source>
        <dbReference type="Proteomes" id="UP000026915"/>
    </source>
</evidence>
<dbReference type="OMA" id="FHYSHHE"/>
<keyword evidence="2" id="KW-0677">Repeat</keyword>
<evidence type="ECO:0000256" key="1">
    <source>
        <dbReference type="ARBA" id="ARBA00022723"/>
    </source>
</evidence>
<gene>
    <name evidence="6" type="ORF">TCM_026169</name>
</gene>
<dbReference type="PANTHER" id="PTHR46288">
    <property type="entry name" value="PHORBOL-ESTER/DAG-TYPE DOMAIN-CONTAINING PROTEIN"/>
    <property type="match status" value="1"/>
</dbReference>
<organism evidence="6 7">
    <name type="scientific">Theobroma cacao</name>
    <name type="common">Cacao</name>
    <name type="synonym">Cocoa</name>
    <dbReference type="NCBI Taxonomy" id="3641"/>
    <lineage>
        <taxon>Eukaryota</taxon>
        <taxon>Viridiplantae</taxon>
        <taxon>Streptophyta</taxon>
        <taxon>Embryophyta</taxon>
        <taxon>Tracheophyta</taxon>
        <taxon>Spermatophyta</taxon>
        <taxon>Magnoliopsida</taxon>
        <taxon>eudicotyledons</taxon>
        <taxon>Gunneridae</taxon>
        <taxon>Pentapetalae</taxon>
        <taxon>rosids</taxon>
        <taxon>malvids</taxon>
        <taxon>Malvales</taxon>
        <taxon>Malvaceae</taxon>
        <taxon>Byttnerioideae</taxon>
        <taxon>Theobroma</taxon>
    </lineage>
</organism>
<dbReference type="PANTHER" id="PTHR46288:SF27">
    <property type="entry name" value="CYSTEINE_HISTIDINE-RICH C1 DOMAIN FAMILY PROTEIN"/>
    <property type="match status" value="1"/>
</dbReference>
<dbReference type="Proteomes" id="UP000026915">
    <property type="component" value="Chromosome 5"/>
</dbReference>
<protein>
    <recommendedName>
        <fullName evidence="5">DC1 domain-containing protein</fullName>
    </recommendedName>
</protein>
<name>A0A061F1T6_THECC</name>
<proteinExistence type="predicted"/>
<dbReference type="HOGENOM" id="CLU_1404740_0_0_1"/>
<keyword evidence="4" id="KW-0862">Zinc</keyword>
<evidence type="ECO:0000256" key="4">
    <source>
        <dbReference type="ARBA" id="ARBA00022833"/>
    </source>
</evidence>
<dbReference type="Gramene" id="EOY10873">
    <property type="protein sequence ID" value="EOY10873"/>
    <property type="gene ID" value="TCM_026169"/>
</dbReference>
<accession>A0A061F1T6</accession>
<dbReference type="InParanoid" id="A0A061F1T6"/>
<dbReference type="Pfam" id="PF03107">
    <property type="entry name" value="C1_2"/>
    <property type="match status" value="1"/>
</dbReference>
<dbReference type="Gene3D" id="3.30.60.90">
    <property type="match status" value="1"/>
</dbReference>
<reference evidence="6 7" key="1">
    <citation type="journal article" date="2013" name="Genome Biol.">
        <title>The genome sequence of the most widely cultivated cacao type and its use to identify candidate genes regulating pod color.</title>
        <authorList>
            <person name="Motamayor J.C."/>
            <person name="Mockaitis K."/>
            <person name="Schmutz J."/>
            <person name="Haiminen N."/>
            <person name="Iii D.L."/>
            <person name="Cornejo O."/>
            <person name="Findley S.D."/>
            <person name="Zheng P."/>
            <person name="Utro F."/>
            <person name="Royaert S."/>
            <person name="Saski C."/>
            <person name="Jenkins J."/>
            <person name="Podicheti R."/>
            <person name="Zhao M."/>
            <person name="Scheffler B.E."/>
            <person name="Stack J.C."/>
            <person name="Feltus F.A."/>
            <person name="Mustiga G.M."/>
            <person name="Amores F."/>
            <person name="Phillips W."/>
            <person name="Marelli J.P."/>
            <person name="May G.D."/>
            <person name="Shapiro H."/>
            <person name="Ma J."/>
            <person name="Bustamante C.D."/>
            <person name="Schnell R.J."/>
            <person name="Main D."/>
            <person name="Gilbert D."/>
            <person name="Parida L."/>
            <person name="Kuhn D.N."/>
        </authorList>
    </citation>
    <scope>NUCLEOTIDE SEQUENCE [LARGE SCALE GENOMIC DNA]</scope>
    <source>
        <strain evidence="7">cv. Matina 1-6</strain>
    </source>
</reference>
<dbReference type="SUPFAM" id="SSF57889">
    <property type="entry name" value="Cysteine-rich domain"/>
    <property type="match status" value="2"/>
</dbReference>
<sequence length="194" mass="22708">MNIKPFLHEHYLLFDCYHNEEARCDQCNQQIDGWAYSCESCPKFWLHSSCAEEQLPSQISHPFHTQHLLTLSTDDFDGVDFICHKCFSLSRGHRYRRTNCNLKVDVSCAASANDATLEKLESKRSDDSSFEFPNFVHEHRLTGIFNYRKVGKKHYNCSWCEKHLSGMTYGCLLFLCSKQFYIHESCFIKIPTKI</sequence>
<dbReference type="AlphaFoldDB" id="A0A061F1T6"/>